<proteinExistence type="predicted"/>
<protein>
    <submittedName>
        <fullName evidence="2">Uncharacterized protein</fullName>
    </submittedName>
</protein>
<dbReference type="EMBL" id="BGPR01000510">
    <property type="protein sequence ID" value="GBM24090.1"/>
    <property type="molecule type" value="Genomic_DNA"/>
</dbReference>
<accession>A0A4Y2E4M4</accession>
<evidence type="ECO:0000313" key="3">
    <source>
        <dbReference type="Proteomes" id="UP000499080"/>
    </source>
</evidence>
<dbReference type="AlphaFoldDB" id="A0A4Y2E4M4"/>
<reference evidence="2 3" key="1">
    <citation type="journal article" date="2019" name="Sci. Rep.">
        <title>Orb-weaving spider Araneus ventricosus genome elucidates the spidroin gene catalogue.</title>
        <authorList>
            <person name="Kono N."/>
            <person name="Nakamura H."/>
            <person name="Ohtoshi R."/>
            <person name="Moran D.A.P."/>
            <person name="Shinohara A."/>
            <person name="Yoshida Y."/>
            <person name="Fujiwara M."/>
            <person name="Mori M."/>
            <person name="Tomita M."/>
            <person name="Arakawa K."/>
        </authorList>
    </citation>
    <scope>NUCLEOTIDE SEQUENCE [LARGE SCALE GENOMIC DNA]</scope>
</reference>
<evidence type="ECO:0000313" key="2">
    <source>
        <dbReference type="EMBL" id="GBM24090.1"/>
    </source>
</evidence>
<keyword evidence="3" id="KW-1185">Reference proteome</keyword>
<comment type="caution">
    <text evidence="2">The sequence shown here is derived from an EMBL/GenBank/DDBJ whole genome shotgun (WGS) entry which is preliminary data.</text>
</comment>
<feature type="region of interest" description="Disordered" evidence="1">
    <location>
        <begin position="1"/>
        <end position="20"/>
    </location>
</feature>
<gene>
    <name evidence="2" type="ORF">AVEN_38288_1</name>
</gene>
<name>A0A4Y2E4M4_ARAVE</name>
<dbReference type="Proteomes" id="UP000499080">
    <property type="component" value="Unassembled WGS sequence"/>
</dbReference>
<organism evidence="2 3">
    <name type="scientific">Araneus ventricosus</name>
    <name type="common">Orbweaver spider</name>
    <name type="synonym">Epeira ventricosa</name>
    <dbReference type="NCBI Taxonomy" id="182803"/>
    <lineage>
        <taxon>Eukaryota</taxon>
        <taxon>Metazoa</taxon>
        <taxon>Ecdysozoa</taxon>
        <taxon>Arthropoda</taxon>
        <taxon>Chelicerata</taxon>
        <taxon>Arachnida</taxon>
        <taxon>Araneae</taxon>
        <taxon>Araneomorphae</taxon>
        <taxon>Entelegynae</taxon>
        <taxon>Araneoidea</taxon>
        <taxon>Araneidae</taxon>
        <taxon>Araneus</taxon>
    </lineage>
</organism>
<evidence type="ECO:0000256" key="1">
    <source>
        <dbReference type="SAM" id="MobiDB-lite"/>
    </source>
</evidence>
<sequence length="93" mass="10674">MRTTPELAPRALQTSSPHQQDLPTYVQHAQYTKNFQWNLVSNLEPSVPEADTLPQGRRGLVLSLHCILSLQDGQAIPKLHFYHVFHVYHNSMK</sequence>